<dbReference type="InterPro" id="IPR029016">
    <property type="entry name" value="GAF-like_dom_sf"/>
</dbReference>
<proteinExistence type="predicted"/>
<evidence type="ECO:0000313" key="2">
    <source>
        <dbReference type="EMBL" id="XCO76923.1"/>
    </source>
</evidence>
<dbReference type="SUPFAM" id="SSF55781">
    <property type="entry name" value="GAF domain-like"/>
    <property type="match status" value="1"/>
</dbReference>
<dbReference type="Gene3D" id="3.30.70.270">
    <property type="match status" value="1"/>
</dbReference>
<dbReference type="SUPFAM" id="SSF55073">
    <property type="entry name" value="Nucleotide cyclase"/>
    <property type="match status" value="1"/>
</dbReference>
<dbReference type="AlphaFoldDB" id="A0AAU8N1G9"/>
<name>A0AAU8N1G9_9GAMM</name>
<dbReference type="Pfam" id="PF13185">
    <property type="entry name" value="GAF_2"/>
    <property type="match status" value="1"/>
</dbReference>
<gene>
    <name evidence="2" type="ORF">ABU614_09110</name>
</gene>
<dbReference type="Gene3D" id="3.30.450.40">
    <property type="match status" value="1"/>
</dbReference>
<dbReference type="RefSeq" id="WP_363800211.1">
    <property type="nucleotide sequence ID" value="NZ_CP159925.1"/>
</dbReference>
<organism evidence="2">
    <name type="scientific">Lysobacter firmicutimachus</name>
    <dbReference type="NCBI Taxonomy" id="1792846"/>
    <lineage>
        <taxon>Bacteria</taxon>
        <taxon>Pseudomonadati</taxon>
        <taxon>Pseudomonadota</taxon>
        <taxon>Gammaproteobacteria</taxon>
        <taxon>Lysobacterales</taxon>
        <taxon>Lysobacteraceae</taxon>
        <taxon>Lysobacter</taxon>
    </lineage>
</organism>
<dbReference type="InterPro" id="IPR003018">
    <property type="entry name" value="GAF"/>
</dbReference>
<reference evidence="2" key="1">
    <citation type="submission" date="2024-06" db="EMBL/GenBank/DDBJ databases">
        <authorList>
            <person name="Li S."/>
        </authorList>
    </citation>
    <scope>NUCLEOTIDE SEQUENCE</scope>
    <source>
        <strain evidence="2">SR10</strain>
    </source>
</reference>
<dbReference type="SMART" id="SM00065">
    <property type="entry name" value="GAF"/>
    <property type="match status" value="1"/>
</dbReference>
<dbReference type="EMBL" id="CP159925">
    <property type="protein sequence ID" value="XCO76923.1"/>
    <property type="molecule type" value="Genomic_DNA"/>
</dbReference>
<accession>A0AAU8N1G9</accession>
<dbReference type="InterPro" id="IPR043128">
    <property type="entry name" value="Rev_trsase/Diguanyl_cyclase"/>
</dbReference>
<dbReference type="PANTHER" id="PTHR43102">
    <property type="entry name" value="SLR1143 PROTEIN"/>
    <property type="match status" value="1"/>
</dbReference>
<protein>
    <submittedName>
        <fullName evidence="2">GAF domain-containing protein</fullName>
    </submittedName>
</protein>
<evidence type="ECO:0000259" key="1">
    <source>
        <dbReference type="SMART" id="SM00065"/>
    </source>
</evidence>
<feature type="domain" description="GAF" evidence="1">
    <location>
        <begin position="34"/>
        <end position="176"/>
    </location>
</feature>
<dbReference type="InterPro" id="IPR029787">
    <property type="entry name" value="Nucleotide_cyclase"/>
</dbReference>
<sequence length="325" mass="34813">MSVPAPHSTAAHRPNIPESQRQRALDRLRIVDSLPEPVYDDLVKLASTVCDTPIALVSLVDRDRQWFKARLGLDERETARSLAVCDHAIRNPGELLEVPDLARDPRFAGLPMVQNDIARFYAGAPLVTDEGIPIGTVCVLDNEPRELSDEQRAGLASLSRIAMELIDAHAREHQAEIDALLAKPAAVAAATPAPISTAAAASAPYTVAILELQDYAGTCARLGERATEKSLEALGRALEPCLREDLGDHIDRVSCSPEFVATLVGGDVEARIEALRRTVERHRSDGLTVLIGTAAASSADEAPGAVFLRADAALSREKNRHAAAA</sequence>
<dbReference type="PANTHER" id="PTHR43102:SF2">
    <property type="entry name" value="GAF DOMAIN-CONTAINING PROTEIN"/>
    <property type="match status" value="1"/>
</dbReference>